<dbReference type="GO" id="GO:0005874">
    <property type="term" value="C:microtubule"/>
    <property type="evidence" value="ECO:0007669"/>
    <property type="project" value="UniProtKB-KW"/>
</dbReference>
<keyword evidence="1" id="KW-0963">Cytoplasm</keyword>
<comment type="similarity">
    <text evidence="1">Belongs to the dynein light chain family.</text>
</comment>
<sequence>MHLAYASDCAAEPSSHTIVFYLYSPENAHMLLHVAMSEKTQQRAVVKSAVMSEEMLNEAIYISADVAKKHKKQKKIAEEVKKAMDKKYGPTWHCVVGKDYGRGHPMLTVLRPGDQRGVQADTRARARAYAPVVNDALTHINTHNDQSQLDEAKLL</sequence>
<dbReference type="Pfam" id="PF01221">
    <property type="entry name" value="Dynein_light"/>
    <property type="match status" value="1"/>
</dbReference>
<dbReference type="GO" id="GO:0007017">
    <property type="term" value="P:microtubule-based process"/>
    <property type="evidence" value="ECO:0007669"/>
    <property type="project" value="InterPro"/>
</dbReference>
<dbReference type="Gene3D" id="3.30.740.10">
    <property type="entry name" value="Protein Inhibitor Of Neuronal Nitric Oxide Synthase"/>
    <property type="match status" value="1"/>
</dbReference>
<evidence type="ECO:0000313" key="3">
    <source>
        <dbReference type="Proteomes" id="UP000243686"/>
    </source>
</evidence>
<dbReference type="InterPro" id="IPR001372">
    <property type="entry name" value="Dynein_light_chain_typ-1/2"/>
</dbReference>
<gene>
    <name evidence="2" type="ORF">X801_02409</name>
</gene>
<keyword evidence="1" id="KW-0243">Dynein</keyword>
<evidence type="ECO:0000256" key="1">
    <source>
        <dbReference type="RuleBase" id="RU365010"/>
    </source>
</evidence>
<keyword evidence="1" id="KW-0505">Motor protein</keyword>
<comment type="subcellular location">
    <subcellularLocation>
        <location evidence="1">Cytoplasm</location>
        <location evidence="1">Cytoskeleton</location>
    </subcellularLocation>
</comment>
<organism evidence="2 3">
    <name type="scientific">Opisthorchis viverrini</name>
    <name type="common">Southeast Asian liver fluke</name>
    <dbReference type="NCBI Taxonomy" id="6198"/>
    <lineage>
        <taxon>Eukaryota</taxon>
        <taxon>Metazoa</taxon>
        <taxon>Spiralia</taxon>
        <taxon>Lophotrochozoa</taxon>
        <taxon>Platyhelminthes</taxon>
        <taxon>Trematoda</taxon>
        <taxon>Digenea</taxon>
        <taxon>Opisthorchiida</taxon>
        <taxon>Opisthorchiata</taxon>
        <taxon>Opisthorchiidae</taxon>
        <taxon>Opisthorchis</taxon>
    </lineage>
</organism>
<dbReference type="Proteomes" id="UP000243686">
    <property type="component" value="Unassembled WGS sequence"/>
</dbReference>
<evidence type="ECO:0000313" key="2">
    <source>
        <dbReference type="EMBL" id="OON21688.1"/>
    </source>
</evidence>
<dbReference type="GO" id="GO:0005868">
    <property type="term" value="C:cytoplasmic dynein complex"/>
    <property type="evidence" value="ECO:0007669"/>
    <property type="project" value="TreeGrafter"/>
</dbReference>
<keyword evidence="3" id="KW-1185">Reference proteome</keyword>
<dbReference type="AlphaFoldDB" id="A0A1S8X4Q9"/>
<reference evidence="2 3" key="1">
    <citation type="submission" date="2015-03" db="EMBL/GenBank/DDBJ databases">
        <title>Draft genome of the nematode, Opisthorchis viverrini.</title>
        <authorList>
            <person name="Mitreva M."/>
        </authorList>
    </citation>
    <scope>NUCLEOTIDE SEQUENCE [LARGE SCALE GENOMIC DNA]</scope>
    <source>
        <strain evidence="2">Khon Kaen</strain>
    </source>
</reference>
<proteinExistence type="inferred from homology"/>
<keyword evidence="1" id="KW-0206">Cytoskeleton</keyword>
<dbReference type="SMART" id="SM01375">
    <property type="entry name" value="Dynein_light"/>
    <property type="match status" value="1"/>
</dbReference>
<dbReference type="SUPFAM" id="SSF54648">
    <property type="entry name" value="DLC"/>
    <property type="match status" value="1"/>
</dbReference>
<dbReference type="EMBL" id="KV892027">
    <property type="protein sequence ID" value="OON21688.1"/>
    <property type="molecule type" value="Genomic_DNA"/>
</dbReference>
<accession>A0A1S8X4Q9</accession>
<dbReference type="GO" id="GO:0045505">
    <property type="term" value="F:dynein intermediate chain binding"/>
    <property type="evidence" value="ECO:0007669"/>
    <property type="project" value="TreeGrafter"/>
</dbReference>
<protein>
    <recommendedName>
        <fullName evidence="1">Dynein light chain</fullName>
    </recommendedName>
</protein>
<dbReference type="InterPro" id="IPR037177">
    <property type="entry name" value="DLC_sf"/>
</dbReference>
<dbReference type="PANTHER" id="PTHR11886">
    <property type="entry name" value="DYNEIN LIGHT CHAIN"/>
    <property type="match status" value="1"/>
</dbReference>
<name>A0A1S8X4Q9_OPIVI</name>
<dbReference type="PANTHER" id="PTHR11886:SF35">
    <property type="entry name" value="DYNEIN LIGHT CHAIN"/>
    <property type="match status" value="1"/>
</dbReference>
<keyword evidence="1" id="KW-0493">Microtubule</keyword>